<reference evidence="1" key="1">
    <citation type="submission" date="2021-03" db="EMBL/GenBank/DDBJ databases">
        <title>Streptomyces poriferae sp. nov., a novel marine sponge-derived Actinobacteria species with anti-MRSA activity.</title>
        <authorList>
            <person name="Sandoval-Powers M."/>
            <person name="Kralova S."/>
            <person name="Nguyen G.-S."/>
            <person name="Fawwal D."/>
            <person name="Degnes K."/>
            <person name="Klinkenberg G."/>
            <person name="Sletta H."/>
            <person name="Wentzel A."/>
            <person name="Liles M.R."/>
        </authorList>
    </citation>
    <scope>NUCLEOTIDE SEQUENCE</scope>
    <source>
        <strain evidence="1">DSM 41794</strain>
    </source>
</reference>
<keyword evidence="2" id="KW-1185">Reference proteome</keyword>
<gene>
    <name evidence="1" type="ORF">J0695_36185</name>
</gene>
<dbReference type="AlphaFoldDB" id="A0A939FEJ9"/>
<dbReference type="RefSeq" id="WP_206969013.1">
    <property type="nucleotide sequence ID" value="NZ_JAFLRJ010000518.1"/>
</dbReference>
<evidence type="ECO:0000313" key="1">
    <source>
        <dbReference type="EMBL" id="MBO0517162.1"/>
    </source>
</evidence>
<dbReference type="Proteomes" id="UP000664167">
    <property type="component" value="Unassembled WGS sequence"/>
</dbReference>
<accession>A0A939FEJ9</accession>
<feature type="non-terminal residue" evidence="1">
    <location>
        <position position="103"/>
    </location>
</feature>
<evidence type="ECO:0000313" key="2">
    <source>
        <dbReference type="Proteomes" id="UP000664167"/>
    </source>
</evidence>
<proteinExistence type="predicted"/>
<organism evidence="1 2">
    <name type="scientific">Streptomyces beijiangensis</name>
    <dbReference type="NCBI Taxonomy" id="163361"/>
    <lineage>
        <taxon>Bacteria</taxon>
        <taxon>Bacillati</taxon>
        <taxon>Actinomycetota</taxon>
        <taxon>Actinomycetes</taxon>
        <taxon>Kitasatosporales</taxon>
        <taxon>Streptomycetaceae</taxon>
        <taxon>Streptomyces</taxon>
    </lineage>
</organism>
<protein>
    <recommendedName>
        <fullName evidence="3">Serine protease</fullName>
    </recommendedName>
</protein>
<name>A0A939FEJ9_9ACTN</name>
<evidence type="ECO:0008006" key="3">
    <source>
        <dbReference type="Google" id="ProtNLM"/>
    </source>
</evidence>
<comment type="caution">
    <text evidence="1">The sequence shown here is derived from an EMBL/GenBank/DDBJ whole genome shotgun (WGS) entry which is preliminary data.</text>
</comment>
<dbReference type="EMBL" id="JAFLRJ010000518">
    <property type="protein sequence ID" value="MBO0517162.1"/>
    <property type="molecule type" value="Genomic_DNA"/>
</dbReference>
<feature type="non-terminal residue" evidence="1">
    <location>
        <position position="1"/>
    </location>
</feature>
<sequence length="103" mass="11023">VRALAEVSPPALARRAADLVREYVDRHPDGAAHAAAFVERRLEQGPAARAVLFPLVTGLVRGNPPQVRAVLAPVLAAPGSRVSRAMRAELLDVLLDHERYAGC</sequence>